<accession>A0A3B0WQC7</accession>
<protein>
    <submittedName>
        <fullName evidence="1">Uncharacterized protein</fullName>
    </submittedName>
</protein>
<gene>
    <name evidence="1" type="ORF">MNBD_GAMMA05-1161</name>
</gene>
<evidence type="ECO:0000313" key="1">
    <source>
        <dbReference type="EMBL" id="VAW53262.1"/>
    </source>
</evidence>
<reference evidence="1" key="1">
    <citation type="submission" date="2018-06" db="EMBL/GenBank/DDBJ databases">
        <authorList>
            <person name="Zhirakovskaya E."/>
        </authorList>
    </citation>
    <scope>NUCLEOTIDE SEQUENCE</scope>
</reference>
<name>A0A3B0WQC7_9ZZZZ</name>
<dbReference type="EMBL" id="UOFE01000033">
    <property type="protein sequence ID" value="VAW53262.1"/>
    <property type="molecule type" value="Genomic_DNA"/>
</dbReference>
<organism evidence="1">
    <name type="scientific">hydrothermal vent metagenome</name>
    <dbReference type="NCBI Taxonomy" id="652676"/>
    <lineage>
        <taxon>unclassified sequences</taxon>
        <taxon>metagenomes</taxon>
        <taxon>ecological metagenomes</taxon>
    </lineage>
</organism>
<dbReference type="AlphaFoldDB" id="A0A3B0WQC7"/>
<sequence length="38" mass="4302">MANLTKSKSVVNVGVDVGKQHLDIYLHEKQLHWQVANT</sequence>
<proteinExistence type="predicted"/>